<dbReference type="EMBL" id="BAAAZH010000001">
    <property type="protein sequence ID" value="GAA4109037.1"/>
    <property type="molecule type" value="Genomic_DNA"/>
</dbReference>
<gene>
    <name evidence="2" type="ORF">GCM10022215_03140</name>
</gene>
<evidence type="ECO:0000256" key="1">
    <source>
        <dbReference type="SAM" id="MobiDB-lite"/>
    </source>
</evidence>
<dbReference type="Proteomes" id="UP001501495">
    <property type="component" value="Unassembled WGS sequence"/>
</dbReference>
<proteinExistence type="predicted"/>
<evidence type="ECO:0000313" key="3">
    <source>
        <dbReference type="Proteomes" id="UP001501495"/>
    </source>
</evidence>
<organism evidence="2 3">
    <name type="scientific">Nocardioides fonticola</name>
    <dbReference type="NCBI Taxonomy" id="450363"/>
    <lineage>
        <taxon>Bacteria</taxon>
        <taxon>Bacillati</taxon>
        <taxon>Actinomycetota</taxon>
        <taxon>Actinomycetes</taxon>
        <taxon>Propionibacteriales</taxon>
        <taxon>Nocardioidaceae</taxon>
        <taxon>Nocardioides</taxon>
    </lineage>
</organism>
<protein>
    <submittedName>
        <fullName evidence="2">Uncharacterized protein</fullName>
    </submittedName>
</protein>
<name>A0ABP7XA55_9ACTN</name>
<sequence length="77" mass="8338">MVAGARIAHADQPRPEPAAQGSERAATRAGTWVPIRVAVVDVDETDAEQDQRVLAMARRACWATASALRLRRMARAS</sequence>
<accession>A0ABP7XA55</accession>
<keyword evidence="3" id="KW-1185">Reference proteome</keyword>
<feature type="region of interest" description="Disordered" evidence="1">
    <location>
        <begin position="1"/>
        <end position="27"/>
    </location>
</feature>
<comment type="caution">
    <text evidence="2">The sequence shown here is derived from an EMBL/GenBank/DDBJ whole genome shotgun (WGS) entry which is preliminary data.</text>
</comment>
<evidence type="ECO:0000313" key="2">
    <source>
        <dbReference type="EMBL" id="GAA4109037.1"/>
    </source>
</evidence>
<reference evidence="3" key="1">
    <citation type="journal article" date="2019" name="Int. J. Syst. Evol. Microbiol.">
        <title>The Global Catalogue of Microorganisms (GCM) 10K type strain sequencing project: providing services to taxonomists for standard genome sequencing and annotation.</title>
        <authorList>
            <consortium name="The Broad Institute Genomics Platform"/>
            <consortium name="The Broad Institute Genome Sequencing Center for Infectious Disease"/>
            <person name="Wu L."/>
            <person name="Ma J."/>
        </authorList>
    </citation>
    <scope>NUCLEOTIDE SEQUENCE [LARGE SCALE GENOMIC DNA]</scope>
    <source>
        <strain evidence="3">JCM 16703</strain>
    </source>
</reference>